<feature type="compositionally biased region" description="Polar residues" evidence="1">
    <location>
        <begin position="61"/>
        <end position="76"/>
    </location>
</feature>
<protein>
    <submittedName>
        <fullName evidence="2">Uncharacterized protein</fullName>
    </submittedName>
</protein>
<dbReference type="AlphaFoldDB" id="A0A5B7I024"/>
<reference evidence="2 3" key="1">
    <citation type="submission" date="2019-05" db="EMBL/GenBank/DDBJ databases">
        <title>Another draft genome of Portunus trituberculatus and its Hox gene families provides insights of decapod evolution.</title>
        <authorList>
            <person name="Jeong J.-H."/>
            <person name="Song I."/>
            <person name="Kim S."/>
            <person name="Choi T."/>
            <person name="Kim D."/>
            <person name="Ryu S."/>
            <person name="Kim W."/>
        </authorList>
    </citation>
    <scope>NUCLEOTIDE SEQUENCE [LARGE SCALE GENOMIC DNA]</scope>
    <source>
        <tissue evidence="2">Muscle</tissue>
    </source>
</reference>
<proteinExistence type="predicted"/>
<gene>
    <name evidence="2" type="ORF">E2C01_073165</name>
</gene>
<evidence type="ECO:0000313" key="3">
    <source>
        <dbReference type="Proteomes" id="UP000324222"/>
    </source>
</evidence>
<organism evidence="2 3">
    <name type="scientific">Portunus trituberculatus</name>
    <name type="common">Swimming crab</name>
    <name type="synonym">Neptunus trituberculatus</name>
    <dbReference type="NCBI Taxonomy" id="210409"/>
    <lineage>
        <taxon>Eukaryota</taxon>
        <taxon>Metazoa</taxon>
        <taxon>Ecdysozoa</taxon>
        <taxon>Arthropoda</taxon>
        <taxon>Crustacea</taxon>
        <taxon>Multicrustacea</taxon>
        <taxon>Malacostraca</taxon>
        <taxon>Eumalacostraca</taxon>
        <taxon>Eucarida</taxon>
        <taxon>Decapoda</taxon>
        <taxon>Pleocyemata</taxon>
        <taxon>Brachyura</taxon>
        <taxon>Eubrachyura</taxon>
        <taxon>Portunoidea</taxon>
        <taxon>Portunidae</taxon>
        <taxon>Portuninae</taxon>
        <taxon>Portunus</taxon>
    </lineage>
</organism>
<accession>A0A5B7I024</accession>
<evidence type="ECO:0000256" key="1">
    <source>
        <dbReference type="SAM" id="MobiDB-lite"/>
    </source>
</evidence>
<comment type="caution">
    <text evidence="2">The sequence shown here is derived from an EMBL/GenBank/DDBJ whole genome shotgun (WGS) entry which is preliminary data.</text>
</comment>
<feature type="region of interest" description="Disordered" evidence="1">
    <location>
        <begin position="37"/>
        <end position="76"/>
    </location>
</feature>
<keyword evidence="3" id="KW-1185">Reference proteome</keyword>
<sequence>MIPVVMVKENGDCDDDNDISSDGDVVKVVVVVAHRSRRQDATSGPHVSVGHNSDGVKEAQRCSSGTRHTVTATEGV</sequence>
<dbReference type="Proteomes" id="UP000324222">
    <property type="component" value="Unassembled WGS sequence"/>
</dbReference>
<evidence type="ECO:0000313" key="2">
    <source>
        <dbReference type="EMBL" id="MPC78671.1"/>
    </source>
</evidence>
<name>A0A5B7I024_PORTR</name>
<dbReference type="EMBL" id="VSRR010049069">
    <property type="protein sequence ID" value="MPC78671.1"/>
    <property type="molecule type" value="Genomic_DNA"/>
</dbReference>